<reference evidence="1 2" key="1">
    <citation type="submission" date="2024-10" db="EMBL/GenBank/DDBJ databases">
        <title>Updated reference genomes for cyclostephanoid diatoms.</title>
        <authorList>
            <person name="Roberts W.R."/>
            <person name="Alverson A.J."/>
        </authorList>
    </citation>
    <scope>NUCLEOTIDE SEQUENCE [LARGE SCALE GENOMIC DNA]</scope>
    <source>
        <strain evidence="1 2">AJA232-27</strain>
    </source>
</reference>
<dbReference type="Proteomes" id="UP001530293">
    <property type="component" value="Unassembled WGS sequence"/>
</dbReference>
<sequence length="271" mass="29971">MMNSPRIANNISSIIGNGEVKNRPILTRLIARRAWLEIEHILASGAIDSIEVDDAKIITESCVVHFALRHGAPLNIIQLLSLKYPRCLTTPDPTGKYACHVACKYGAVFPVVEFLVRMNKYLAGVQDPSGKAPIHYVGEFYAAFNESSTDMEMNEHMLRVVYTLREAAPQSFILEDMNGCNAIEYAIGSDADIKIIKTMQRTARDDWRAMKASGCGKRHDELAKDVERSANEALVNIDQCDNLCSVFNQSHVSGFPTRTIISKHSPSSSAA</sequence>
<evidence type="ECO:0000313" key="2">
    <source>
        <dbReference type="Proteomes" id="UP001530293"/>
    </source>
</evidence>
<evidence type="ECO:0000313" key="1">
    <source>
        <dbReference type="EMBL" id="KAL3761625.1"/>
    </source>
</evidence>
<dbReference type="InterPro" id="IPR036770">
    <property type="entry name" value="Ankyrin_rpt-contain_sf"/>
</dbReference>
<proteinExistence type="predicted"/>
<accession>A0ABD3MM81</accession>
<dbReference type="SUPFAM" id="SSF48403">
    <property type="entry name" value="Ankyrin repeat"/>
    <property type="match status" value="1"/>
</dbReference>
<gene>
    <name evidence="1" type="ORF">ACHAWU_000112</name>
</gene>
<dbReference type="AlphaFoldDB" id="A0ABD3MM81"/>
<dbReference type="EMBL" id="JALLBG020000148">
    <property type="protein sequence ID" value="KAL3761625.1"/>
    <property type="molecule type" value="Genomic_DNA"/>
</dbReference>
<organism evidence="1 2">
    <name type="scientific">Discostella pseudostelligera</name>
    <dbReference type="NCBI Taxonomy" id="259834"/>
    <lineage>
        <taxon>Eukaryota</taxon>
        <taxon>Sar</taxon>
        <taxon>Stramenopiles</taxon>
        <taxon>Ochrophyta</taxon>
        <taxon>Bacillariophyta</taxon>
        <taxon>Coscinodiscophyceae</taxon>
        <taxon>Thalassiosirophycidae</taxon>
        <taxon>Stephanodiscales</taxon>
        <taxon>Stephanodiscaceae</taxon>
        <taxon>Discostella</taxon>
    </lineage>
</organism>
<keyword evidence="2" id="KW-1185">Reference proteome</keyword>
<protein>
    <submittedName>
        <fullName evidence="1">Uncharacterized protein</fullName>
    </submittedName>
</protein>
<dbReference type="Gene3D" id="1.25.40.20">
    <property type="entry name" value="Ankyrin repeat-containing domain"/>
    <property type="match status" value="1"/>
</dbReference>
<comment type="caution">
    <text evidence="1">The sequence shown here is derived from an EMBL/GenBank/DDBJ whole genome shotgun (WGS) entry which is preliminary data.</text>
</comment>
<name>A0ABD3MM81_9STRA</name>